<evidence type="ECO:0000259" key="5">
    <source>
        <dbReference type="PROSITE" id="PS50102"/>
    </source>
</evidence>
<dbReference type="InterPro" id="IPR035979">
    <property type="entry name" value="RBD_domain_sf"/>
</dbReference>
<dbReference type="AlphaFoldDB" id="A0A9P7BER7"/>
<feature type="signal peptide" evidence="4">
    <location>
        <begin position="1"/>
        <end position="18"/>
    </location>
</feature>
<dbReference type="PANTHER" id="PTHR19965">
    <property type="entry name" value="RNA AND EXPORT FACTOR BINDING PROTEIN"/>
    <property type="match status" value="1"/>
</dbReference>
<dbReference type="InterPro" id="IPR051229">
    <property type="entry name" value="ALYREF_mRNA_export"/>
</dbReference>
<accession>A0A9P7BER7</accession>
<keyword evidence="7" id="KW-1185">Reference proteome</keyword>
<evidence type="ECO:0000256" key="2">
    <source>
        <dbReference type="PROSITE-ProRule" id="PRU00176"/>
    </source>
</evidence>
<keyword evidence="1 2" id="KW-0694">RNA-binding</keyword>
<evidence type="ECO:0000313" key="6">
    <source>
        <dbReference type="EMBL" id="KAG0688156.1"/>
    </source>
</evidence>
<evidence type="ECO:0000313" key="7">
    <source>
        <dbReference type="Proteomes" id="UP000697127"/>
    </source>
</evidence>
<proteinExistence type="predicted"/>
<dbReference type="GO" id="GO:0003729">
    <property type="term" value="F:mRNA binding"/>
    <property type="evidence" value="ECO:0007669"/>
    <property type="project" value="TreeGrafter"/>
</dbReference>
<protein>
    <recommendedName>
        <fullName evidence="5">RRM domain-containing protein</fullName>
    </recommendedName>
</protein>
<evidence type="ECO:0000256" key="1">
    <source>
        <dbReference type="ARBA" id="ARBA00022884"/>
    </source>
</evidence>
<sequence>MLLTILLKFILLQEFFQGSVGPVSNLTLAYNERGRSTGVATITFKNSKSARAAVARFNNANIDGGNSRLKLEIIVDTSKVPLSARIQPNLSQPVRSQQPNQPPVRRGRQAQTLKGRPGRAVNRPNKVSNKKDAPKKQPKKKKTIEELDQEMADYFATNNN</sequence>
<dbReference type="EMBL" id="PUHW01000177">
    <property type="protein sequence ID" value="KAG0688156.1"/>
    <property type="molecule type" value="Genomic_DNA"/>
</dbReference>
<keyword evidence="4" id="KW-0732">Signal</keyword>
<organism evidence="6 7">
    <name type="scientific">Pichia californica</name>
    <dbReference type="NCBI Taxonomy" id="460514"/>
    <lineage>
        <taxon>Eukaryota</taxon>
        <taxon>Fungi</taxon>
        <taxon>Dikarya</taxon>
        <taxon>Ascomycota</taxon>
        <taxon>Saccharomycotina</taxon>
        <taxon>Pichiomycetes</taxon>
        <taxon>Pichiales</taxon>
        <taxon>Pichiaceae</taxon>
        <taxon>Pichia</taxon>
    </lineage>
</organism>
<feature type="domain" description="RRM" evidence="5">
    <location>
        <begin position="12"/>
        <end position="76"/>
    </location>
</feature>
<gene>
    <name evidence="6" type="ORF">C6P40_001332</name>
</gene>
<dbReference type="GO" id="GO:0005634">
    <property type="term" value="C:nucleus"/>
    <property type="evidence" value="ECO:0007669"/>
    <property type="project" value="TreeGrafter"/>
</dbReference>
<feature type="region of interest" description="Disordered" evidence="3">
    <location>
        <begin position="85"/>
        <end position="144"/>
    </location>
</feature>
<dbReference type="OrthoDB" id="346839at2759"/>
<dbReference type="SUPFAM" id="SSF54928">
    <property type="entry name" value="RNA-binding domain, RBD"/>
    <property type="match status" value="1"/>
</dbReference>
<dbReference type="InterPro" id="IPR000504">
    <property type="entry name" value="RRM_dom"/>
</dbReference>
<comment type="caution">
    <text evidence="6">The sequence shown here is derived from an EMBL/GenBank/DDBJ whole genome shotgun (WGS) entry which is preliminary data.</text>
</comment>
<dbReference type="Proteomes" id="UP000697127">
    <property type="component" value="Unassembled WGS sequence"/>
</dbReference>
<dbReference type="InterPro" id="IPR012677">
    <property type="entry name" value="Nucleotide-bd_a/b_plait_sf"/>
</dbReference>
<evidence type="ECO:0000256" key="4">
    <source>
        <dbReference type="SAM" id="SignalP"/>
    </source>
</evidence>
<dbReference type="SMART" id="SM00360">
    <property type="entry name" value="RRM"/>
    <property type="match status" value="1"/>
</dbReference>
<dbReference type="PROSITE" id="PS50102">
    <property type="entry name" value="RRM"/>
    <property type="match status" value="1"/>
</dbReference>
<name>A0A9P7BER7_9ASCO</name>
<feature type="compositionally biased region" description="Polar residues" evidence="3">
    <location>
        <begin position="86"/>
        <end position="99"/>
    </location>
</feature>
<feature type="chain" id="PRO_5040241145" description="RRM domain-containing protein" evidence="4">
    <location>
        <begin position="19"/>
        <end position="160"/>
    </location>
</feature>
<dbReference type="Pfam" id="PF00076">
    <property type="entry name" value="RRM_1"/>
    <property type="match status" value="1"/>
</dbReference>
<reference evidence="6" key="1">
    <citation type="submission" date="2020-11" db="EMBL/GenBank/DDBJ databases">
        <title>Kefir isolates.</title>
        <authorList>
            <person name="Marcisauskas S."/>
            <person name="Kim Y."/>
            <person name="Blasche S."/>
        </authorList>
    </citation>
    <scope>NUCLEOTIDE SEQUENCE</scope>
    <source>
        <strain evidence="6">Olga-1</strain>
    </source>
</reference>
<evidence type="ECO:0000256" key="3">
    <source>
        <dbReference type="SAM" id="MobiDB-lite"/>
    </source>
</evidence>
<dbReference type="Gene3D" id="3.30.70.330">
    <property type="match status" value="1"/>
</dbReference>
<dbReference type="PANTHER" id="PTHR19965:SF35">
    <property type="entry name" value="RNA ANNEALING PROTEIN YRA1"/>
    <property type="match status" value="1"/>
</dbReference>